<accession>A0ABR1FF86</accession>
<evidence type="ECO:0000256" key="5">
    <source>
        <dbReference type="ARBA" id="ARBA00022857"/>
    </source>
</evidence>
<dbReference type="InterPro" id="IPR017925">
    <property type="entry name" value="DHFR_CS"/>
</dbReference>
<dbReference type="PROSITE" id="PS00075">
    <property type="entry name" value="DHFR_1"/>
    <property type="match status" value="1"/>
</dbReference>
<sequence length="225" mass="24466">MTVPASSSARQLPITLVVAATHASLGIGRGGSLPWRLPTDMAFFRLVTSAPASDQTPHKPAVVMGRKTWDSLPAKFKPLPNRINIVLSRSKSSHGPGTHTFSSLSSAIEALSTQDPSSDLPAVSKIYIIGGAEIYAEALTHLSASRILLTTVHPADESTLDLDTFLPEFRTSGEWTQASHDDLRRYISEEVNSEEAAALLPESSGQRIKEKGLEFEFTLWERSQK</sequence>
<dbReference type="PANTHER" id="PTHR48069:SF3">
    <property type="entry name" value="DIHYDROFOLATE REDUCTASE"/>
    <property type="match status" value="1"/>
</dbReference>
<organism evidence="9 10">
    <name type="scientific">Myxozyma melibiosi</name>
    <dbReference type="NCBI Taxonomy" id="54550"/>
    <lineage>
        <taxon>Eukaryota</taxon>
        <taxon>Fungi</taxon>
        <taxon>Dikarya</taxon>
        <taxon>Ascomycota</taxon>
        <taxon>Saccharomycotina</taxon>
        <taxon>Lipomycetes</taxon>
        <taxon>Lipomycetales</taxon>
        <taxon>Lipomycetaceae</taxon>
        <taxon>Myxozyma</taxon>
    </lineage>
</organism>
<dbReference type="Pfam" id="PF00186">
    <property type="entry name" value="DHFR_1"/>
    <property type="match status" value="1"/>
</dbReference>
<dbReference type="GeneID" id="90037426"/>
<proteinExistence type="inferred from homology"/>
<dbReference type="EC" id="1.5.1.3" evidence="2"/>
<keyword evidence="5" id="KW-0521">NADP</keyword>
<dbReference type="InterPro" id="IPR024072">
    <property type="entry name" value="DHFR-like_dom_sf"/>
</dbReference>
<evidence type="ECO:0000256" key="4">
    <source>
        <dbReference type="ARBA" id="ARBA00022563"/>
    </source>
</evidence>
<evidence type="ECO:0000256" key="1">
    <source>
        <dbReference type="ARBA" id="ARBA00004903"/>
    </source>
</evidence>
<evidence type="ECO:0000256" key="2">
    <source>
        <dbReference type="ARBA" id="ARBA00012856"/>
    </source>
</evidence>
<feature type="domain" description="DHFR" evidence="8">
    <location>
        <begin position="13"/>
        <end position="222"/>
    </location>
</feature>
<dbReference type="PRINTS" id="PR00070">
    <property type="entry name" value="DHFR"/>
</dbReference>
<keyword evidence="10" id="KW-1185">Reference proteome</keyword>
<evidence type="ECO:0000259" key="8">
    <source>
        <dbReference type="PROSITE" id="PS51330"/>
    </source>
</evidence>
<protein>
    <recommendedName>
        <fullName evidence="3">Dihydrofolate reductase</fullName>
        <ecNumber evidence="2">1.5.1.3</ecNumber>
    </recommendedName>
</protein>
<dbReference type="RefSeq" id="XP_064771556.1">
    <property type="nucleotide sequence ID" value="XM_064911914.1"/>
</dbReference>
<dbReference type="CDD" id="cd00209">
    <property type="entry name" value="DHFR"/>
    <property type="match status" value="1"/>
</dbReference>
<reference evidence="9 10" key="1">
    <citation type="submission" date="2024-03" db="EMBL/GenBank/DDBJ databases">
        <title>Genome-scale model development and genomic sequencing of the oleaginous clade Lipomyces.</title>
        <authorList>
            <consortium name="Lawrence Berkeley National Laboratory"/>
            <person name="Czajka J.J."/>
            <person name="Han Y."/>
            <person name="Kim J."/>
            <person name="Mondo S.J."/>
            <person name="Hofstad B.A."/>
            <person name="Robles A."/>
            <person name="Haridas S."/>
            <person name="Riley R."/>
            <person name="LaButti K."/>
            <person name="Pangilinan J."/>
            <person name="Andreopoulos W."/>
            <person name="Lipzen A."/>
            <person name="Yan J."/>
            <person name="Wang M."/>
            <person name="Ng V."/>
            <person name="Grigoriev I.V."/>
            <person name="Spatafora J.W."/>
            <person name="Magnuson J.K."/>
            <person name="Baker S.E."/>
            <person name="Pomraning K.R."/>
        </authorList>
    </citation>
    <scope>NUCLEOTIDE SEQUENCE [LARGE SCALE GENOMIC DNA]</scope>
    <source>
        <strain evidence="9 10">Phaff 52-87</strain>
    </source>
</reference>
<evidence type="ECO:0000313" key="10">
    <source>
        <dbReference type="Proteomes" id="UP001498771"/>
    </source>
</evidence>
<comment type="similarity">
    <text evidence="7">Belongs to the dihydrofolate reductase family.</text>
</comment>
<comment type="caution">
    <text evidence="9">The sequence shown here is derived from an EMBL/GenBank/DDBJ whole genome shotgun (WGS) entry which is preliminary data.</text>
</comment>
<gene>
    <name evidence="9" type="ORF">BZA70DRAFT_273945</name>
</gene>
<dbReference type="Proteomes" id="UP001498771">
    <property type="component" value="Unassembled WGS sequence"/>
</dbReference>
<comment type="pathway">
    <text evidence="1">Cofactor biosynthesis; tetrahydrofolate biosynthesis; 5,6,7,8-tetrahydrofolate from 7,8-dihydrofolate: step 1/1.</text>
</comment>
<keyword evidence="4" id="KW-0554">One-carbon metabolism</keyword>
<dbReference type="InterPro" id="IPR001796">
    <property type="entry name" value="DHFR_dom"/>
</dbReference>
<dbReference type="EMBL" id="JBBJBU010000001">
    <property type="protein sequence ID" value="KAK7208523.1"/>
    <property type="molecule type" value="Genomic_DNA"/>
</dbReference>
<evidence type="ECO:0000313" key="9">
    <source>
        <dbReference type="EMBL" id="KAK7208523.1"/>
    </source>
</evidence>
<dbReference type="Gene3D" id="3.40.430.10">
    <property type="entry name" value="Dihydrofolate Reductase, subunit A"/>
    <property type="match status" value="1"/>
</dbReference>
<dbReference type="PROSITE" id="PS51330">
    <property type="entry name" value="DHFR_2"/>
    <property type="match status" value="1"/>
</dbReference>
<dbReference type="InterPro" id="IPR012259">
    <property type="entry name" value="DHFR"/>
</dbReference>
<keyword evidence="6" id="KW-0560">Oxidoreductase</keyword>
<name>A0ABR1FF86_9ASCO</name>
<evidence type="ECO:0000256" key="7">
    <source>
        <dbReference type="RuleBase" id="RU004474"/>
    </source>
</evidence>
<evidence type="ECO:0000256" key="3">
    <source>
        <dbReference type="ARBA" id="ARBA00018886"/>
    </source>
</evidence>
<dbReference type="SUPFAM" id="SSF53597">
    <property type="entry name" value="Dihydrofolate reductase-like"/>
    <property type="match status" value="1"/>
</dbReference>
<evidence type="ECO:0000256" key="6">
    <source>
        <dbReference type="ARBA" id="ARBA00023002"/>
    </source>
</evidence>
<dbReference type="PANTHER" id="PTHR48069">
    <property type="entry name" value="DIHYDROFOLATE REDUCTASE"/>
    <property type="match status" value="1"/>
</dbReference>